<dbReference type="Gene3D" id="3.30.1340.30">
    <property type="match status" value="2"/>
</dbReference>
<protein>
    <submittedName>
        <fullName evidence="2">BON domain-containing protein</fullName>
    </submittedName>
</protein>
<evidence type="ECO:0000313" key="3">
    <source>
        <dbReference type="Proteomes" id="UP000480266"/>
    </source>
</evidence>
<dbReference type="PANTHER" id="PTHR34606">
    <property type="entry name" value="BON DOMAIN-CONTAINING PROTEIN"/>
    <property type="match status" value="1"/>
</dbReference>
<gene>
    <name evidence="2" type="ORF">G4V63_04475</name>
</gene>
<comment type="caution">
    <text evidence="2">The sequence shown here is derived from an EMBL/GenBank/DDBJ whole genome shotgun (WGS) entry which is preliminary data.</text>
</comment>
<feature type="domain" description="BON" evidence="1">
    <location>
        <begin position="2"/>
        <end position="70"/>
    </location>
</feature>
<reference evidence="2" key="1">
    <citation type="submission" date="2020-02" db="EMBL/GenBank/DDBJ databases">
        <title>Draft genome sequence of Candidatus Afipia apatlaquensis IBT-C3, a potential strain for decolorization of textile dyes.</title>
        <authorList>
            <person name="Sanchez-Reyes A."/>
            <person name="Breton-Deval L."/>
            <person name="Mangelson H."/>
            <person name="Sanchez-Flores A."/>
        </authorList>
    </citation>
    <scope>NUCLEOTIDE SEQUENCE [LARGE SCALE GENOMIC DNA]</scope>
    <source>
        <strain evidence="2">IBT-C3</strain>
    </source>
</reference>
<name>A0A7C9RE25_9BRAD</name>
<keyword evidence="3" id="KW-1185">Reference proteome</keyword>
<dbReference type="EMBL" id="JAAMRR010000226">
    <property type="protein sequence ID" value="NGX94500.1"/>
    <property type="molecule type" value="Genomic_DNA"/>
</dbReference>
<dbReference type="InterPro" id="IPR007055">
    <property type="entry name" value="BON_dom"/>
</dbReference>
<dbReference type="AlphaFoldDB" id="A0A7C9RE25"/>
<dbReference type="PROSITE" id="PS50914">
    <property type="entry name" value="BON"/>
    <property type="match status" value="2"/>
</dbReference>
<evidence type="ECO:0000259" key="1">
    <source>
        <dbReference type="PROSITE" id="PS50914"/>
    </source>
</evidence>
<evidence type="ECO:0000313" key="2">
    <source>
        <dbReference type="EMBL" id="NGX94500.1"/>
    </source>
</evidence>
<dbReference type="Pfam" id="PF04972">
    <property type="entry name" value="BON"/>
    <property type="match status" value="2"/>
</dbReference>
<dbReference type="Proteomes" id="UP000480266">
    <property type="component" value="Unassembled WGS sequence"/>
</dbReference>
<proteinExistence type="predicted"/>
<feature type="domain" description="BON" evidence="1">
    <location>
        <begin position="77"/>
        <end position="144"/>
    </location>
</feature>
<dbReference type="InterPro" id="IPR051686">
    <property type="entry name" value="Lipoprotein_DolP"/>
</dbReference>
<accession>A0A7C9RE25</accession>
<dbReference type="PANTHER" id="PTHR34606:SF4">
    <property type="entry name" value="OUTER MEMBRANE LIPOPROTEIN DOLP"/>
    <property type="match status" value="1"/>
</dbReference>
<organism evidence="2 3">
    <name type="scientific">Candidatus Afipia apatlaquensis</name>
    <dbReference type="NCBI Taxonomy" id="2712852"/>
    <lineage>
        <taxon>Bacteria</taxon>
        <taxon>Pseudomonadati</taxon>
        <taxon>Pseudomonadota</taxon>
        <taxon>Alphaproteobacteria</taxon>
        <taxon>Hyphomicrobiales</taxon>
        <taxon>Nitrobacteraceae</taxon>
        <taxon>Afipia</taxon>
    </lineage>
</organism>
<sequence>MTDAQLRQDIVDELEFDPSFRGEHIGVAVDKNVVTLTGHVESYAEKVAAIAAVRRVKGVHAIAENIEVRYSFENRAADDQIAKRASDILDWDVLVPGGVDVLVQDGWVTLSGSADWYYQKTAAEDDIRKLSGVRGVTNNISISPRVDASNVKSKIPPCERTLLVFAP</sequence>